<evidence type="ECO:0000313" key="4">
    <source>
        <dbReference type="Proteomes" id="UP001634007"/>
    </source>
</evidence>
<dbReference type="Gene3D" id="3.80.10.10">
    <property type="entry name" value="Ribonuclease Inhibitor"/>
    <property type="match status" value="1"/>
</dbReference>
<gene>
    <name evidence="3" type="ORF">ACJRO7_031071</name>
</gene>
<organism evidence="3 4">
    <name type="scientific">Eucalyptus globulus</name>
    <name type="common">Tasmanian blue gum</name>
    <dbReference type="NCBI Taxonomy" id="34317"/>
    <lineage>
        <taxon>Eukaryota</taxon>
        <taxon>Viridiplantae</taxon>
        <taxon>Streptophyta</taxon>
        <taxon>Embryophyta</taxon>
        <taxon>Tracheophyta</taxon>
        <taxon>Spermatophyta</taxon>
        <taxon>Magnoliopsida</taxon>
        <taxon>eudicotyledons</taxon>
        <taxon>Gunneridae</taxon>
        <taxon>Pentapetalae</taxon>
        <taxon>rosids</taxon>
        <taxon>malvids</taxon>
        <taxon>Myrtales</taxon>
        <taxon>Myrtaceae</taxon>
        <taxon>Myrtoideae</taxon>
        <taxon>Eucalypteae</taxon>
        <taxon>Eucalyptus</taxon>
    </lineage>
</organism>
<dbReference type="EMBL" id="JBJKBG010000008">
    <property type="protein sequence ID" value="KAL3726127.1"/>
    <property type="molecule type" value="Genomic_DNA"/>
</dbReference>
<dbReference type="Proteomes" id="UP001634007">
    <property type="component" value="Unassembled WGS sequence"/>
</dbReference>
<sequence>MHREGILGRALFGKQSDISKICLLESGSLAANMDLEMRYLDSCKGHQIQPNAEVVSWFSKAKTEMTSCGGCHIVISLDHLQDTDLLPLIDVFMEIHSFDVDTIDVVHNSPHLLNLENLIDLMHAIGDKLHAVNLQDSSLGEEFLSNLSKREVCCKVFSFWSLQIQKLNIFGRFTQLHTLNLDFCTSVTGFHKDCFSGMPNLMRLSMCETRVANLWTTTAVLSKLPSLVELRFQKCLCRHDTGPCASLYSEKANLLVGEETGSVLPNYSSCKAVQSVSHGSAMHKVLDEVEEINEKELVFMCAQKQKSWNGSATFKKYVSHHCSPICYEKYYREYMIVCLPRLEVLDNLPVQEADKEVAKNVFSSHYENLPYGRQHKESVIAVLHQREMGKVSFYHPKSIKLKHSVSSRTGQHFFSRSLSAAKLGSSAWPLIQPVSKIGRLFKEEGIQLRPRQFEYNPSDPSLMAFGTLGGEIIITNHEGGKIVGYVPSTGVENSILGLCWLKKYPSKLIAGSDNGSLKLFDINCIPPKVPDFSFSYDAVTFADFEQLTSVHVNSMDDRLLVSGYTRNIALYDIGTGQRMELFRDLHREPINVAKFANHSPFLFATSSFDRDVKMWDLRETPVRPCYTVSSSRENVMVCFSPDDHYLLVSAVDNEVKQLLAGDGRIQMKFEIASTGSAHNYTRSYYMNGRDYVISGSCDEHVVRICCAQTGRRLRDVFLEDGNTGNSMYVQSLRGDPFRDFHLSVLAALTRSSSKCEIMKVNLLASIDQVKDHPYNQSVRPSYSLGG</sequence>
<evidence type="ECO:0000259" key="2">
    <source>
        <dbReference type="Pfam" id="PF20919"/>
    </source>
</evidence>
<dbReference type="InterPro" id="IPR048514">
    <property type="entry name" value="DHU1_N"/>
</dbReference>
<dbReference type="Gene3D" id="2.130.10.10">
    <property type="entry name" value="YVTN repeat-like/Quinoprotein amine dehydrogenase"/>
    <property type="match status" value="1"/>
</dbReference>
<dbReference type="Pfam" id="PF20919">
    <property type="entry name" value="DHU1_N"/>
    <property type="match status" value="2"/>
</dbReference>
<proteinExistence type="predicted"/>
<dbReference type="PANTHER" id="PTHR47201">
    <property type="entry name" value="BNAC09G30780D PROTEIN"/>
    <property type="match status" value="1"/>
</dbReference>
<keyword evidence="4" id="KW-1185">Reference proteome</keyword>
<comment type="caution">
    <text evidence="3">The sequence shown here is derived from an EMBL/GenBank/DDBJ whole genome shotgun (WGS) entry which is preliminary data.</text>
</comment>
<dbReference type="InterPro" id="IPR046377">
    <property type="entry name" value="DHU1"/>
</dbReference>
<feature type="domain" description="DWD hypersensitive to UV-B 1 N-terminal" evidence="2">
    <location>
        <begin position="315"/>
        <end position="364"/>
    </location>
</feature>
<accession>A0ABD3JL00</accession>
<dbReference type="InterPro" id="IPR036322">
    <property type="entry name" value="WD40_repeat_dom_sf"/>
</dbReference>
<feature type="repeat" description="WD" evidence="1">
    <location>
        <begin position="583"/>
        <end position="618"/>
    </location>
</feature>
<dbReference type="InterPro" id="IPR001680">
    <property type="entry name" value="WD40_rpt"/>
</dbReference>
<dbReference type="AlphaFoldDB" id="A0ABD3JL00"/>
<dbReference type="SMART" id="SM00320">
    <property type="entry name" value="WD40"/>
    <property type="match status" value="4"/>
</dbReference>
<dbReference type="Pfam" id="PF00400">
    <property type="entry name" value="WD40"/>
    <property type="match status" value="1"/>
</dbReference>
<evidence type="ECO:0000313" key="3">
    <source>
        <dbReference type="EMBL" id="KAL3726127.1"/>
    </source>
</evidence>
<evidence type="ECO:0000256" key="1">
    <source>
        <dbReference type="PROSITE-ProRule" id="PRU00221"/>
    </source>
</evidence>
<dbReference type="SUPFAM" id="SSF52047">
    <property type="entry name" value="RNI-like"/>
    <property type="match status" value="1"/>
</dbReference>
<dbReference type="PANTHER" id="PTHR47201:SF3">
    <property type="entry name" value="U2A'_PHOSPHOPROTEIN 32 FAMILY A C-TERMINAL DOMAIN-CONTAINING PROTEIN"/>
    <property type="match status" value="1"/>
</dbReference>
<reference evidence="3 4" key="1">
    <citation type="submission" date="2024-11" db="EMBL/GenBank/DDBJ databases">
        <title>Chromosome-level genome assembly of Eucalyptus globulus Labill. provides insights into its genome evolution.</title>
        <authorList>
            <person name="Li X."/>
        </authorList>
    </citation>
    <scope>NUCLEOTIDE SEQUENCE [LARGE SCALE GENOMIC DNA]</scope>
    <source>
        <strain evidence="3">CL2024</strain>
        <tissue evidence="3">Fresh tender leaves</tissue>
    </source>
</reference>
<dbReference type="SUPFAM" id="SSF50978">
    <property type="entry name" value="WD40 repeat-like"/>
    <property type="match status" value="1"/>
</dbReference>
<dbReference type="PROSITE" id="PS50082">
    <property type="entry name" value="WD_REPEATS_2"/>
    <property type="match status" value="1"/>
</dbReference>
<protein>
    <recommendedName>
        <fullName evidence="2">DWD hypersensitive to UV-B 1 N-terminal domain-containing protein</fullName>
    </recommendedName>
</protein>
<feature type="domain" description="DWD hypersensitive to UV-B 1 N-terminal" evidence="2">
    <location>
        <begin position="34"/>
        <end position="249"/>
    </location>
</feature>
<dbReference type="InterPro" id="IPR032675">
    <property type="entry name" value="LRR_dom_sf"/>
</dbReference>
<keyword evidence="1" id="KW-0853">WD repeat</keyword>
<dbReference type="InterPro" id="IPR015943">
    <property type="entry name" value="WD40/YVTN_repeat-like_dom_sf"/>
</dbReference>
<name>A0ABD3JL00_EUCGL</name>